<reference evidence="2" key="5">
    <citation type="journal article" date="2021" name="G3 (Bethesda)">
        <title>Aegilops tauschii genome assembly Aet v5.0 features greater sequence contiguity and improved annotation.</title>
        <authorList>
            <person name="Wang L."/>
            <person name="Zhu T."/>
            <person name="Rodriguez J.C."/>
            <person name="Deal K.R."/>
            <person name="Dubcovsky J."/>
            <person name="McGuire P.E."/>
            <person name="Lux T."/>
            <person name="Spannagl M."/>
            <person name="Mayer K.F.X."/>
            <person name="Baldrich P."/>
            <person name="Meyers B.C."/>
            <person name="Huo N."/>
            <person name="Gu Y.Q."/>
            <person name="Zhou H."/>
            <person name="Devos K.M."/>
            <person name="Bennetzen J.L."/>
            <person name="Unver T."/>
            <person name="Budak H."/>
            <person name="Gulick P.J."/>
            <person name="Galiba G."/>
            <person name="Kalapos B."/>
            <person name="Nelson D.R."/>
            <person name="Li P."/>
            <person name="You F.M."/>
            <person name="Luo M.C."/>
            <person name="Dvorak J."/>
        </authorList>
    </citation>
    <scope>NUCLEOTIDE SEQUENCE [LARGE SCALE GENOMIC DNA]</scope>
    <source>
        <strain evidence="2">cv. AL8/78</strain>
    </source>
</reference>
<proteinExistence type="predicted"/>
<keyword evidence="3" id="KW-1185">Reference proteome</keyword>
<evidence type="ECO:0000313" key="3">
    <source>
        <dbReference type="Proteomes" id="UP000015105"/>
    </source>
</evidence>
<name>A0A453STG3_AEGTS</name>
<reference evidence="2" key="3">
    <citation type="journal article" date="2017" name="Nature">
        <title>Genome sequence of the progenitor of the wheat D genome Aegilops tauschii.</title>
        <authorList>
            <person name="Luo M.C."/>
            <person name="Gu Y.Q."/>
            <person name="Puiu D."/>
            <person name="Wang H."/>
            <person name="Twardziok S.O."/>
            <person name="Deal K.R."/>
            <person name="Huo N."/>
            <person name="Zhu T."/>
            <person name="Wang L."/>
            <person name="Wang Y."/>
            <person name="McGuire P.E."/>
            <person name="Liu S."/>
            <person name="Long H."/>
            <person name="Ramasamy R.K."/>
            <person name="Rodriguez J.C."/>
            <person name="Van S.L."/>
            <person name="Yuan L."/>
            <person name="Wang Z."/>
            <person name="Xia Z."/>
            <person name="Xiao L."/>
            <person name="Anderson O.D."/>
            <person name="Ouyang S."/>
            <person name="Liang Y."/>
            <person name="Zimin A.V."/>
            <person name="Pertea G."/>
            <person name="Qi P."/>
            <person name="Bennetzen J.L."/>
            <person name="Dai X."/>
            <person name="Dawson M.W."/>
            <person name="Muller H.G."/>
            <person name="Kugler K."/>
            <person name="Rivarola-Duarte L."/>
            <person name="Spannagl M."/>
            <person name="Mayer K.F.X."/>
            <person name="Lu F.H."/>
            <person name="Bevan M.W."/>
            <person name="Leroy P."/>
            <person name="Li P."/>
            <person name="You F.M."/>
            <person name="Sun Q."/>
            <person name="Liu Z."/>
            <person name="Lyons E."/>
            <person name="Wicker T."/>
            <person name="Salzberg S.L."/>
            <person name="Devos K.M."/>
            <person name="Dvorak J."/>
        </authorList>
    </citation>
    <scope>NUCLEOTIDE SEQUENCE [LARGE SCALE GENOMIC DNA]</scope>
    <source>
        <strain evidence="2">cv. AL8/78</strain>
    </source>
</reference>
<dbReference type="Gramene" id="AET7Gv21065500.4">
    <property type="protein sequence ID" value="AET7Gv21065500.4"/>
    <property type="gene ID" value="AET7Gv21065500"/>
</dbReference>
<dbReference type="Gramene" id="AET7Gv21065500.1">
    <property type="protein sequence ID" value="AET7Gv21065500.1"/>
    <property type="gene ID" value="AET7Gv21065500"/>
</dbReference>
<dbReference type="EnsemblPlants" id="AET7Gv21065500.1">
    <property type="protein sequence ID" value="AET7Gv21065500.1"/>
    <property type="gene ID" value="AET7Gv21065500"/>
</dbReference>
<sequence>MRTSGTIQGLTSHPRATWTRSAPGSAGRAPPSMMPTVAISARATSSASPAICTAARSNTTTPSSRPYVSASRPTQCIRQTHIVCCRSSNNWRRPNMQVEKAPHGTVDGEERCACRFTVCWTEGPRRGCSDKVGVEVVYCVLESPIQDPVLTEFLDDVRNRFGDDQEEATAVSQQAAPSGEEEIALVSSLTSHELLE</sequence>
<organism evidence="2 3">
    <name type="scientific">Aegilops tauschii subsp. strangulata</name>
    <name type="common">Goatgrass</name>
    <dbReference type="NCBI Taxonomy" id="200361"/>
    <lineage>
        <taxon>Eukaryota</taxon>
        <taxon>Viridiplantae</taxon>
        <taxon>Streptophyta</taxon>
        <taxon>Embryophyta</taxon>
        <taxon>Tracheophyta</taxon>
        <taxon>Spermatophyta</taxon>
        <taxon>Magnoliopsida</taxon>
        <taxon>Liliopsida</taxon>
        <taxon>Poales</taxon>
        <taxon>Poaceae</taxon>
        <taxon>BOP clade</taxon>
        <taxon>Pooideae</taxon>
        <taxon>Triticodae</taxon>
        <taxon>Triticeae</taxon>
        <taxon>Triticinae</taxon>
        <taxon>Aegilops</taxon>
    </lineage>
</organism>
<dbReference type="EnsemblPlants" id="AET7Gv21065500.4">
    <property type="protein sequence ID" value="AET7Gv21065500.4"/>
    <property type="gene ID" value="AET7Gv21065500"/>
</dbReference>
<feature type="compositionally biased region" description="Polar residues" evidence="1">
    <location>
        <begin position="1"/>
        <end position="11"/>
    </location>
</feature>
<evidence type="ECO:0000313" key="2">
    <source>
        <dbReference type="EnsemblPlants" id="AET7Gv21065500.4"/>
    </source>
</evidence>
<dbReference type="PANTHER" id="PTHR36384">
    <property type="entry name" value="SAWADEE PROTEIN"/>
    <property type="match status" value="1"/>
</dbReference>
<reference evidence="3" key="1">
    <citation type="journal article" date="2014" name="Science">
        <title>Ancient hybridizations among the ancestral genomes of bread wheat.</title>
        <authorList>
            <consortium name="International Wheat Genome Sequencing Consortium,"/>
            <person name="Marcussen T."/>
            <person name="Sandve S.R."/>
            <person name="Heier L."/>
            <person name="Spannagl M."/>
            <person name="Pfeifer M."/>
            <person name="Jakobsen K.S."/>
            <person name="Wulff B.B."/>
            <person name="Steuernagel B."/>
            <person name="Mayer K.F."/>
            <person name="Olsen O.A."/>
        </authorList>
    </citation>
    <scope>NUCLEOTIDE SEQUENCE [LARGE SCALE GENOMIC DNA]</scope>
    <source>
        <strain evidence="3">cv. AL8/78</strain>
    </source>
</reference>
<reference evidence="3" key="2">
    <citation type="journal article" date="2017" name="Nat. Plants">
        <title>The Aegilops tauschii genome reveals multiple impacts of transposons.</title>
        <authorList>
            <person name="Zhao G."/>
            <person name="Zou C."/>
            <person name="Li K."/>
            <person name="Wang K."/>
            <person name="Li T."/>
            <person name="Gao L."/>
            <person name="Zhang X."/>
            <person name="Wang H."/>
            <person name="Yang Z."/>
            <person name="Liu X."/>
            <person name="Jiang W."/>
            <person name="Mao L."/>
            <person name="Kong X."/>
            <person name="Jiao Y."/>
            <person name="Jia J."/>
        </authorList>
    </citation>
    <scope>NUCLEOTIDE SEQUENCE [LARGE SCALE GENOMIC DNA]</scope>
    <source>
        <strain evidence="3">cv. AL8/78</strain>
    </source>
</reference>
<dbReference type="PANTHER" id="PTHR36384:SF3">
    <property type="entry name" value="SAWADEE DOMAIN-CONTAINING PROTEIN"/>
    <property type="match status" value="1"/>
</dbReference>
<protein>
    <submittedName>
        <fullName evidence="2">Uncharacterized protein</fullName>
    </submittedName>
</protein>
<feature type="region of interest" description="Disordered" evidence="1">
    <location>
        <begin position="167"/>
        <end position="196"/>
    </location>
</feature>
<dbReference type="Proteomes" id="UP000015105">
    <property type="component" value="Chromosome 7D"/>
</dbReference>
<dbReference type="AlphaFoldDB" id="A0A453STG3"/>
<accession>A0A453STG3</accession>
<feature type="compositionally biased region" description="Polar residues" evidence="1">
    <location>
        <begin position="187"/>
        <end position="196"/>
    </location>
</feature>
<feature type="region of interest" description="Disordered" evidence="1">
    <location>
        <begin position="1"/>
        <end position="33"/>
    </location>
</feature>
<reference evidence="2" key="4">
    <citation type="submission" date="2019-03" db="UniProtKB">
        <authorList>
            <consortium name="EnsemblPlants"/>
        </authorList>
    </citation>
    <scope>IDENTIFICATION</scope>
</reference>
<evidence type="ECO:0000256" key="1">
    <source>
        <dbReference type="SAM" id="MobiDB-lite"/>
    </source>
</evidence>